<feature type="compositionally biased region" description="Basic and acidic residues" evidence="1">
    <location>
        <begin position="75"/>
        <end position="122"/>
    </location>
</feature>
<comment type="caution">
    <text evidence="3">The sequence shown here is derived from an EMBL/GenBank/DDBJ whole genome shotgun (WGS) entry which is preliminary data.</text>
</comment>
<evidence type="ECO:0000256" key="1">
    <source>
        <dbReference type="SAM" id="MobiDB-lite"/>
    </source>
</evidence>
<dbReference type="OrthoDB" id="9852842at2"/>
<keyword evidence="2" id="KW-1133">Transmembrane helix</keyword>
<feature type="transmembrane region" description="Helical" evidence="2">
    <location>
        <begin position="802"/>
        <end position="823"/>
    </location>
</feature>
<dbReference type="Proteomes" id="UP000265742">
    <property type="component" value="Unassembled WGS sequence"/>
</dbReference>
<keyword evidence="2" id="KW-0812">Transmembrane</keyword>
<name>A0A3A1U568_9MICO</name>
<dbReference type="AlphaFoldDB" id="A0A3A1U568"/>
<feature type="transmembrane region" description="Helical" evidence="2">
    <location>
        <begin position="511"/>
        <end position="533"/>
    </location>
</feature>
<accession>A0A3A1U568</accession>
<dbReference type="RefSeq" id="WP_119482414.1">
    <property type="nucleotide sequence ID" value="NZ_QXTG01000002.1"/>
</dbReference>
<evidence type="ECO:0000313" key="4">
    <source>
        <dbReference type="Proteomes" id="UP000265742"/>
    </source>
</evidence>
<feature type="compositionally biased region" description="Low complexity" evidence="1">
    <location>
        <begin position="292"/>
        <end position="302"/>
    </location>
</feature>
<sequence length="912" mass="90137">MADDRSDTRAATAGEDVHDDDELAEVLAAELERYATGSVPTVPRPAPADAAPIVPLAVPSIDATAAPQPEAEPDEAARESAFARRAAEVERAIRRAAPDLRGEPAPESFRRGDRPAARREPPEPVLQPTPLPTADDLPVKRRSGFRPPPSAVEAPPVEPLDRVLPTGPVVLPEATASLLDAIISDATGPVGVLPTTAPHARHAAPVVEPEPQTGPLPTAPRHSDPAGLPDGLYEEWEQSLRAIGRPRAPWEQDDEVVPTGGDPDLPTVAIPVQTGGTALPAAPRVEPEPEPVDAAPDVPADPATHRGAHALPVPDPEDAAPQRRRSGRRRADGPPDALPGDTAPVSRPTALAWSETDEVAPVWQQDGFTTGPYDAFTTGPHDPFVTGPQDGALFAALEPAPLPTAPVEAFRSPGADVDDEGIDEVAVDHPQVSAATTGAVDLPQVEPRPRTAPVLIERVRTAILQLPTVPPSPTGTGAAAIVGRWFGAFASPFALVLAFAVAAAGGGAGSAAVGLLGALLAVPAIVRSGVWSASVADDAAMQESSVLGPVVGRAAAVVLLVARIGAAAAVVLLAGAVAGAWADRTGALGLGSSNAALLGSTAVALLALLCAALPLRATAVLTLVAAVLGTIGTVLVALVLAPNGGAAVAATPGGAVAGGVASLVGVGLVLVLCGADVARWRTDLANPVSTAVAGVVAAVCGALLLGAATLIAARLTGGGDPVDDFAGALSDASASVLAAPMLVILLGSSVTLPALLLRSAGASAARLLGAGRPVRLGAVAAGLLALAVALGVLASGVDATGAVLAVAGILGVPVAAWAGLLAVGPRVRRPAVAAAVLGVAVLLGWLLSDGLVPGATSPVLGALGLTGAGLRGGPGVGLLVALVLGAVAGLAAGRSGHGVARPAPGPADTVEG</sequence>
<protein>
    <submittedName>
        <fullName evidence="3">Uncharacterized protein</fullName>
    </submittedName>
</protein>
<keyword evidence="2" id="KW-0472">Membrane</keyword>
<organism evidence="3 4">
    <name type="scientific">Amnibacterium setariae</name>
    <dbReference type="NCBI Taxonomy" id="2306585"/>
    <lineage>
        <taxon>Bacteria</taxon>
        <taxon>Bacillati</taxon>
        <taxon>Actinomycetota</taxon>
        <taxon>Actinomycetes</taxon>
        <taxon>Micrococcales</taxon>
        <taxon>Microbacteriaceae</taxon>
        <taxon>Amnibacterium</taxon>
    </lineage>
</organism>
<keyword evidence="4" id="KW-1185">Reference proteome</keyword>
<gene>
    <name evidence="3" type="ORF">D1781_11505</name>
</gene>
<proteinExistence type="predicted"/>
<feature type="transmembrane region" description="Helical" evidence="2">
    <location>
        <begin position="732"/>
        <end position="756"/>
    </location>
</feature>
<feature type="region of interest" description="Disordered" evidence="1">
    <location>
        <begin position="1"/>
        <end position="22"/>
    </location>
</feature>
<feature type="transmembrane region" description="Helical" evidence="2">
    <location>
        <begin position="690"/>
        <end position="712"/>
    </location>
</feature>
<feature type="transmembrane region" description="Helical" evidence="2">
    <location>
        <begin position="485"/>
        <end position="505"/>
    </location>
</feature>
<feature type="transmembrane region" description="Helical" evidence="2">
    <location>
        <begin position="594"/>
        <end position="613"/>
    </location>
</feature>
<feature type="compositionally biased region" description="Low complexity" evidence="1">
    <location>
        <begin position="194"/>
        <end position="209"/>
    </location>
</feature>
<evidence type="ECO:0000256" key="2">
    <source>
        <dbReference type="SAM" id="Phobius"/>
    </source>
</evidence>
<dbReference type="EMBL" id="QXTG01000002">
    <property type="protein sequence ID" value="RIX28104.1"/>
    <property type="molecule type" value="Genomic_DNA"/>
</dbReference>
<evidence type="ECO:0000313" key="3">
    <source>
        <dbReference type="EMBL" id="RIX28104.1"/>
    </source>
</evidence>
<feature type="region of interest" description="Disordered" evidence="1">
    <location>
        <begin position="61"/>
        <end position="162"/>
    </location>
</feature>
<feature type="transmembrane region" description="Helical" evidence="2">
    <location>
        <begin position="868"/>
        <end position="892"/>
    </location>
</feature>
<reference evidence="4" key="1">
    <citation type="submission" date="2018-09" db="EMBL/GenBank/DDBJ databases">
        <authorList>
            <person name="Kim I."/>
        </authorList>
    </citation>
    <scope>NUCLEOTIDE SEQUENCE [LARGE SCALE GENOMIC DNA]</scope>
    <source>
        <strain evidence="4">DD4a</strain>
    </source>
</reference>
<feature type="region of interest" description="Disordered" evidence="1">
    <location>
        <begin position="193"/>
        <end position="347"/>
    </location>
</feature>
<feature type="transmembrane region" description="Helical" evidence="2">
    <location>
        <begin position="554"/>
        <end position="582"/>
    </location>
</feature>
<feature type="transmembrane region" description="Helical" evidence="2">
    <location>
        <begin position="830"/>
        <end position="848"/>
    </location>
</feature>
<feature type="transmembrane region" description="Helical" evidence="2">
    <location>
        <begin position="776"/>
        <end position="796"/>
    </location>
</feature>
<feature type="transmembrane region" description="Helical" evidence="2">
    <location>
        <begin position="620"/>
        <end position="641"/>
    </location>
</feature>
<feature type="transmembrane region" description="Helical" evidence="2">
    <location>
        <begin position="653"/>
        <end position="678"/>
    </location>
</feature>